<dbReference type="InterPro" id="IPR015422">
    <property type="entry name" value="PyrdxlP-dep_Trfase_small"/>
</dbReference>
<dbReference type="EMBL" id="JAJGCB010000038">
    <property type="protein sequence ID" value="KAJ8986427.1"/>
    <property type="molecule type" value="Genomic_DNA"/>
</dbReference>
<feature type="region of interest" description="Disordered" evidence="5">
    <location>
        <begin position="167"/>
        <end position="197"/>
    </location>
</feature>
<dbReference type="Gene3D" id="3.40.640.10">
    <property type="entry name" value="Type I PLP-dependent aspartate aminotransferase-like (Major domain)"/>
    <property type="match status" value="1"/>
</dbReference>
<dbReference type="GO" id="GO:0008483">
    <property type="term" value="F:transaminase activity"/>
    <property type="evidence" value="ECO:0007669"/>
    <property type="project" value="InterPro"/>
</dbReference>
<dbReference type="PANTHER" id="PTHR43094">
    <property type="entry name" value="AMINOTRANSFERASE"/>
    <property type="match status" value="1"/>
</dbReference>
<feature type="compositionally biased region" description="Polar residues" evidence="5">
    <location>
        <begin position="1"/>
        <end position="25"/>
    </location>
</feature>
<evidence type="ECO:0000256" key="5">
    <source>
        <dbReference type="SAM" id="MobiDB-lite"/>
    </source>
</evidence>
<dbReference type="PANTHER" id="PTHR43094:SF1">
    <property type="entry name" value="AMINOTRANSFERASE CLASS-III"/>
    <property type="match status" value="1"/>
</dbReference>
<evidence type="ECO:0000256" key="1">
    <source>
        <dbReference type="ARBA" id="ARBA00008954"/>
    </source>
</evidence>
<accession>A0AAN6EMH2</accession>
<dbReference type="CDD" id="cd00610">
    <property type="entry name" value="OAT_like"/>
    <property type="match status" value="1"/>
</dbReference>
<sequence>MGNQDQTSPQPWSNHQPPSQPTTTEPKPEPALLHRSLRQQPYKVTSAKGIYLTLDDGRVVMDACGGAAVACLGHGNEEVRDAVMRQMSTGVSYLHSLTYTTDAAEELARFLIDGPPRPPTGAPPPIAAATTGARRFGLERAYFVNSGSEAMDAALKLARQYFFELDQQQQNQPTSNSNSNSNSNSRNTTRRSKFVARKQSYHGTTIGAMNVGSNLARKVPYSNLQLPDDTVSWVTPAYTYQYSHWRDGETETQFAQRLVAELDAHFQKLDPETVIAFIAEPVVGATSGCTPAPRGYFKGVRRVCDKYGILLIMDEVMCGMGRTGTTFAFEQEHDNDDDDTNNANTNTNNNNNTEVVVPDIVTIGKGLGGGYMPVAGLLVHRKIVDVLKKGTSNFNHGHTYQAHPVGCAATLAVQQILHREGLVDNCAQMGKLLYSLLRDTFANCKYVGDIRGRGLFWGLEFVSDRDTRASFDPSVAFGPRFQALAFELGVAVYPGTGTVDGFRGDHAILSPPYNVTEDELHKIVQILKRAYDRLEKEVDGKGEETIGTE</sequence>
<keyword evidence="4" id="KW-0175">Coiled coil</keyword>
<organism evidence="6 7">
    <name type="scientific">Exophiala dermatitidis</name>
    <name type="common">Black yeast-like fungus</name>
    <name type="synonym">Wangiella dermatitidis</name>
    <dbReference type="NCBI Taxonomy" id="5970"/>
    <lineage>
        <taxon>Eukaryota</taxon>
        <taxon>Fungi</taxon>
        <taxon>Dikarya</taxon>
        <taxon>Ascomycota</taxon>
        <taxon>Pezizomycotina</taxon>
        <taxon>Eurotiomycetes</taxon>
        <taxon>Chaetothyriomycetidae</taxon>
        <taxon>Chaetothyriales</taxon>
        <taxon>Herpotrichiellaceae</taxon>
        <taxon>Exophiala</taxon>
    </lineage>
</organism>
<evidence type="ECO:0000256" key="3">
    <source>
        <dbReference type="RuleBase" id="RU003560"/>
    </source>
</evidence>
<comment type="caution">
    <text evidence="6">The sequence shown here is derived from an EMBL/GenBank/DDBJ whole genome shotgun (WGS) entry which is preliminary data.</text>
</comment>
<comment type="similarity">
    <text evidence="1 3">Belongs to the class-III pyridoxal-phosphate-dependent aminotransferase family.</text>
</comment>
<feature type="compositionally biased region" description="Low complexity" evidence="5">
    <location>
        <begin position="341"/>
        <end position="351"/>
    </location>
</feature>
<feature type="region of interest" description="Disordered" evidence="5">
    <location>
        <begin position="332"/>
        <end position="351"/>
    </location>
</feature>
<feature type="compositionally biased region" description="Basic residues" evidence="5">
    <location>
        <begin position="188"/>
        <end position="197"/>
    </location>
</feature>
<dbReference type="SUPFAM" id="SSF53383">
    <property type="entry name" value="PLP-dependent transferases"/>
    <property type="match status" value="1"/>
</dbReference>
<keyword evidence="2 3" id="KW-0663">Pyridoxal phosphate</keyword>
<dbReference type="AlphaFoldDB" id="A0AAN6EMH2"/>
<proteinExistence type="inferred from homology"/>
<name>A0AAN6EMH2_EXODE</name>
<gene>
    <name evidence="6" type="ORF">HRR80_009476</name>
</gene>
<dbReference type="InterPro" id="IPR005814">
    <property type="entry name" value="Aminotrans_3"/>
</dbReference>
<evidence type="ECO:0008006" key="8">
    <source>
        <dbReference type="Google" id="ProtNLM"/>
    </source>
</evidence>
<dbReference type="InterPro" id="IPR015424">
    <property type="entry name" value="PyrdxlP-dep_Trfase"/>
</dbReference>
<feature type="compositionally biased region" description="Low complexity" evidence="5">
    <location>
        <begin position="167"/>
        <end position="187"/>
    </location>
</feature>
<protein>
    <recommendedName>
        <fullName evidence="8">Aminotransferase</fullName>
    </recommendedName>
</protein>
<dbReference type="Pfam" id="PF00202">
    <property type="entry name" value="Aminotran_3"/>
    <property type="match status" value="2"/>
</dbReference>
<evidence type="ECO:0000256" key="2">
    <source>
        <dbReference type="ARBA" id="ARBA00022898"/>
    </source>
</evidence>
<dbReference type="InterPro" id="IPR015421">
    <property type="entry name" value="PyrdxlP-dep_Trfase_major"/>
</dbReference>
<evidence type="ECO:0000313" key="6">
    <source>
        <dbReference type="EMBL" id="KAJ8986427.1"/>
    </source>
</evidence>
<feature type="region of interest" description="Disordered" evidence="5">
    <location>
        <begin position="1"/>
        <end position="29"/>
    </location>
</feature>
<dbReference type="Proteomes" id="UP001161757">
    <property type="component" value="Unassembled WGS sequence"/>
</dbReference>
<dbReference type="GO" id="GO:0005829">
    <property type="term" value="C:cytosol"/>
    <property type="evidence" value="ECO:0007669"/>
    <property type="project" value="TreeGrafter"/>
</dbReference>
<evidence type="ECO:0000256" key="4">
    <source>
        <dbReference type="SAM" id="Coils"/>
    </source>
</evidence>
<dbReference type="Gene3D" id="3.90.1150.10">
    <property type="entry name" value="Aspartate Aminotransferase, domain 1"/>
    <property type="match status" value="1"/>
</dbReference>
<reference evidence="6" key="1">
    <citation type="submission" date="2023-01" db="EMBL/GenBank/DDBJ databases">
        <title>Exophiala dermititidis isolated from Cystic Fibrosis Patient.</title>
        <authorList>
            <person name="Kurbessoian T."/>
            <person name="Crocker A."/>
            <person name="Murante D."/>
            <person name="Hogan D.A."/>
            <person name="Stajich J.E."/>
        </authorList>
    </citation>
    <scope>NUCLEOTIDE SEQUENCE</scope>
    <source>
        <strain evidence="6">Ex8</strain>
    </source>
</reference>
<dbReference type="GO" id="GO:0030170">
    <property type="term" value="F:pyridoxal phosphate binding"/>
    <property type="evidence" value="ECO:0007669"/>
    <property type="project" value="InterPro"/>
</dbReference>
<feature type="coiled-coil region" evidence="4">
    <location>
        <begin position="517"/>
        <end position="544"/>
    </location>
</feature>
<evidence type="ECO:0000313" key="7">
    <source>
        <dbReference type="Proteomes" id="UP001161757"/>
    </source>
</evidence>